<sequence>MPKSMAFRPKRAAAPEDEARAGNAKRARSAPYPPGDAKTQGSTPASSRRRSSAINPIKGPSSAYEKEAEAAWVIVFQTPMPNDLDYGTYLSTGGEGIMCGTKAQKGHGQDLFTTRMVFYWALDRSHSFNSAHVQTRWLILKITSALEAGDSVSKIDAAYFEAFRESKETPHCFLKREAYIRLWKYSDEEHVILSESLVTEFSRRLLGLVRAVGAGQGAKLRSRDVPESQLTTLHGLLGRHAELQTATSSTGPSRAGASGLARDHVMYNGTEPAESGSLTFSDCLQRLDGWASTSAIPNHDMYFAREHAYREAMEAAARGKAEWEGSRALAVDAATARWGPDGFTVHGDRIISSVNASGAGSEMRISDFKPSRGERDTLEVVQELLAELEAGEAAEVEELSRQFDRTMNVITEQSRLGSITDALSSLGVSDPNPPKTQQDLGDEEMEREMLHEMAKLDAEEAHQKMLETEGSKSRKGWLRAPKFNFDKLRKIDEAED</sequence>
<dbReference type="AlphaFoldDB" id="R7YNE4"/>
<evidence type="ECO:0000313" key="2">
    <source>
        <dbReference type="EMBL" id="EON63339.1"/>
    </source>
</evidence>
<gene>
    <name evidence="2" type="ORF">W97_02566</name>
</gene>
<evidence type="ECO:0000256" key="1">
    <source>
        <dbReference type="SAM" id="MobiDB-lite"/>
    </source>
</evidence>
<reference evidence="3" key="1">
    <citation type="submission" date="2012-06" db="EMBL/GenBank/DDBJ databases">
        <title>The genome sequence of Coniosporium apollinis CBS 100218.</title>
        <authorList>
            <consortium name="The Broad Institute Genome Sequencing Platform"/>
            <person name="Cuomo C."/>
            <person name="Gorbushina A."/>
            <person name="Noack S."/>
            <person name="Walker B."/>
            <person name="Young S.K."/>
            <person name="Zeng Q."/>
            <person name="Gargeya S."/>
            <person name="Fitzgerald M."/>
            <person name="Haas B."/>
            <person name="Abouelleil A."/>
            <person name="Alvarado L."/>
            <person name="Arachchi H.M."/>
            <person name="Berlin A.M."/>
            <person name="Chapman S.B."/>
            <person name="Goldberg J."/>
            <person name="Griggs A."/>
            <person name="Gujja S."/>
            <person name="Hansen M."/>
            <person name="Howarth C."/>
            <person name="Imamovic A."/>
            <person name="Larimer J."/>
            <person name="McCowan C."/>
            <person name="Montmayeur A."/>
            <person name="Murphy C."/>
            <person name="Neiman D."/>
            <person name="Pearson M."/>
            <person name="Priest M."/>
            <person name="Roberts A."/>
            <person name="Saif S."/>
            <person name="Shea T."/>
            <person name="Sisk P."/>
            <person name="Sykes S."/>
            <person name="Wortman J."/>
            <person name="Nusbaum C."/>
            <person name="Birren B."/>
        </authorList>
    </citation>
    <scope>NUCLEOTIDE SEQUENCE [LARGE SCALE GENOMIC DNA]</scope>
    <source>
        <strain evidence="3">CBS 100218</strain>
    </source>
</reference>
<feature type="region of interest" description="Disordered" evidence="1">
    <location>
        <begin position="423"/>
        <end position="443"/>
    </location>
</feature>
<protein>
    <submittedName>
        <fullName evidence="2">Uncharacterized protein</fullName>
    </submittedName>
</protein>
<accession>R7YNE4</accession>
<dbReference type="EMBL" id="JH767562">
    <property type="protein sequence ID" value="EON63339.1"/>
    <property type="molecule type" value="Genomic_DNA"/>
</dbReference>
<dbReference type="Proteomes" id="UP000016924">
    <property type="component" value="Unassembled WGS sequence"/>
</dbReference>
<dbReference type="OrthoDB" id="3801165at2759"/>
<name>R7YNE4_CONA1</name>
<evidence type="ECO:0000313" key="3">
    <source>
        <dbReference type="Proteomes" id="UP000016924"/>
    </source>
</evidence>
<proteinExistence type="predicted"/>
<organism evidence="2 3">
    <name type="scientific">Coniosporium apollinis (strain CBS 100218)</name>
    <name type="common">Rock-inhabiting black yeast</name>
    <dbReference type="NCBI Taxonomy" id="1168221"/>
    <lineage>
        <taxon>Eukaryota</taxon>
        <taxon>Fungi</taxon>
        <taxon>Dikarya</taxon>
        <taxon>Ascomycota</taxon>
        <taxon>Pezizomycotina</taxon>
        <taxon>Dothideomycetes</taxon>
        <taxon>Dothideomycetes incertae sedis</taxon>
        <taxon>Coniosporium</taxon>
    </lineage>
</organism>
<dbReference type="HOGENOM" id="CLU_549825_0_0_1"/>
<feature type="region of interest" description="Disordered" evidence="1">
    <location>
        <begin position="1"/>
        <end position="61"/>
    </location>
</feature>
<keyword evidence="3" id="KW-1185">Reference proteome</keyword>
<dbReference type="GeneID" id="19899877"/>
<dbReference type="RefSeq" id="XP_007778656.1">
    <property type="nucleotide sequence ID" value="XM_007780466.1"/>
</dbReference>